<dbReference type="InterPro" id="IPR036055">
    <property type="entry name" value="LDL_receptor-like_sf"/>
</dbReference>
<dbReference type="EMBL" id="GEEE01017404">
    <property type="protein sequence ID" value="JAP45821.1"/>
    <property type="molecule type" value="Transcribed_RNA"/>
</dbReference>
<dbReference type="InterPro" id="IPR042333">
    <property type="entry name" value="LRAD2/Mig-13-like"/>
</dbReference>
<keyword evidence="4" id="KW-0675">Receptor</keyword>
<dbReference type="InterPro" id="IPR002172">
    <property type="entry name" value="LDrepeatLR_classA_rpt"/>
</dbReference>
<dbReference type="Pfam" id="PF00057">
    <property type="entry name" value="Ldl_recept_a"/>
    <property type="match status" value="1"/>
</dbReference>
<feature type="transmembrane region" description="Helical" evidence="3">
    <location>
        <begin position="231"/>
        <end position="256"/>
    </location>
</feature>
<dbReference type="AlphaFoldDB" id="A0A0X3P1F6"/>
<dbReference type="EMBL" id="GEEE01006040">
    <property type="protein sequence ID" value="JAP57185.1"/>
    <property type="molecule type" value="Transcribed_RNA"/>
</dbReference>
<dbReference type="PANTHER" id="PTHR24652:SF67">
    <property type="entry name" value="LOW-DENSITY LIPOPROTEIN RECEPTOR CLASS A DOMAIN-CONTAINING PROTEIN 2"/>
    <property type="match status" value="1"/>
</dbReference>
<evidence type="ECO:0000256" key="1">
    <source>
        <dbReference type="ARBA" id="ARBA00023157"/>
    </source>
</evidence>
<comment type="caution">
    <text evidence="2">Lacks conserved residue(s) required for the propagation of feature annotation.</text>
</comment>
<protein>
    <submittedName>
        <fullName evidence="4">Low-density lipoprotein receptor domain class A</fullName>
    </submittedName>
</protein>
<evidence type="ECO:0000313" key="4">
    <source>
        <dbReference type="EMBL" id="JAP45821.1"/>
    </source>
</evidence>
<dbReference type="PANTHER" id="PTHR24652">
    <property type="entry name" value="LOW-DENSITY LIPOPROTEIN RECEPTOR CLASS A DOMAIN-CONTAINING PROTEIN 2"/>
    <property type="match status" value="1"/>
</dbReference>
<sequence length="291" mass="32881">MRMKMLTTYVQASISRNFLRAVTCIAFCCRAMAKTDEVDASECFQSPQNPILFDSIVLRSSGDRGYVVCFLQPLRADYYASIRLNLLELTGDCPTLLISEYSTLITEEIPESENFPSMNIQRPSDLKTLATVSCKDFGNFTGKVAFTSTPGRKLMIYFRTTGGRQTVGFEMTITSYYLGTAYSCPADHFRCWNARDRCIPDSITCDGVDNCYDESDETNFLCTGRIGYLPLPLFVILILVGLLCLIVLVTSIIFCIRRDRLRRQKKTQWKDMNMVPITSSATRSLMAAERV</sequence>
<dbReference type="InterPro" id="IPR023415">
    <property type="entry name" value="LDLR_class-A_CS"/>
</dbReference>
<dbReference type="PROSITE" id="PS01209">
    <property type="entry name" value="LDLRA_1"/>
    <property type="match status" value="1"/>
</dbReference>
<organism evidence="4">
    <name type="scientific">Schistocephalus solidus</name>
    <name type="common">Tapeworm</name>
    <dbReference type="NCBI Taxonomy" id="70667"/>
    <lineage>
        <taxon>Eukaryota</taxon>
        <taxon>Metazoa</taxon>
        <taxon>Spiralia</taxon>
        <taxon>Lophotrochozoa</taxon>
        <taxon>Platyhelminthes</taxon>
        <taxon>Cestoda</taxon>
        <taxon>Eucestoda</taxon>
        <taxon>Diphyllobothriidea</taxon>
        <taxon>Diphyllobothriidae</taxon>
        <taxon>Schistocephalus</taxon>
    </lineage>
</organism>
<keyword evidence="1" id="KW-1015">Disulfide bond</keyword>
<accession>A0A0X3P1F6</accession>
<reference evidence="4" key="1">
    <citation type="submission" date="2016-01" db="EMBL/GenBank/DDBJ databases">
        <title>Reference transcriptome for the parasite Schistocephalus solidus: insights into the molecular evolution of parasitism.</title>
        <authorList>
            <person name="Hebert F.O."/>
            <person name="Grambauer S."/>
            <person name="Barber I."/>
            <person name="Landry C.R."/>
            <person name="Aubin-Horth N."/>
        </authorList>
    </citation>
    <scope>NUCLEOTIDE SEQUENCE</scope>
</reference>
<evidence type="ECO:0000256" key="3">
    <source>
        <dbReference type="SAM" id="Phobius"/>
    </source>
</evidence>
<dbReference type="Gene3D" id="4.10.400.10">
    <property type="entry name" value="Low-density Lipoprotein Receptor"/>
    <property type="match status" value="1"/>
</dbReference>
<evidence type="ECO:0000256" key="2">
    <source>
        <dbReference type="PROSITE-ProRule" id="PRU00124"/>
    </source>
</evidence>
<name>A0A0X3P1F6_SCHSO</name>
<proteinExistence type="predicted"/>
<dbReference type="CDD" id="cd00112">
    <property type="entry name" value="LDLa"/>
    <property type="match status" value="1"/>
</dbReference>
<keyword evidence="3" id="KW-0812">Transmembrane</keyword>
<gene>
    <name evidence="4" type="ORF">TR114557</name>
</gene>
<keyword evidence="3" id="KW-1133">Transmembrane helix</keyword>
<dbReference type="PROSITE" id="PS50068">
    <property type="entry name" value="LDLRA_2"/>
    <property type="match status" value="1"/>
</dbReference>
<dbReference type="SMART" id="SM00192">
    <property type="entry name" value="LDLa"/>
    <property type="match status" value="1"/>
</dbReference>
<keyword evidence="3" id="KW-0472">Membrane</keyword>
<keyword evidence="4" id="KW-0449">Lipoprotein</keyword>
<dbReference type="SUPFAM" id="SSF57424">
    <property type="entry name" value="LDL receptor-like module"/>
    <property type="match status" value="1"/>
</dbReference>